<name>A0A851HTI6_9GAMM</name>
<comment type="caution">
    <text evidence="3">The sequence shown here is derived from an EMBL/GenBank/DDBJ whole genome shotgun (WGS) entry which is preliminary data.</text>
</comment>
<evidence type="ECO:0000313" key="4">
    <source>
        <dbReference type="Proteomes" id="UP000536442"/>
    </source>
</evidence>
<accession>A0A851HTI6</accession>
<reference evidence="3 4" key="1">
    <citation type="submission" date="2020-03" db="EMBL/GenBank/DDBJ databases">
        <title>Metagenomic, metatranscriptomic, and metabolomic analyses revealed the key microbes and metabolic features during the fermentation of ganjang, Korean traditional soy sauce.</title>
        <authorList>
            <person name="Chun B.H."/>
            <person name="Jeon C.O."/>
        </authorList>
    </citation>
    <scope>NUCLEOTIDE SEQUENCE [LARGE SCALE GENOMIC DNA]</scope>
    <source>
        <strain evidence="3 4">KG14</strain>
    </source>
</reference>
<dbReference type="Proteomes" id="UP000536442">
    <property type="component" value="Unassembled WGS sequence"/>
</dbReference>
<dbReference type="InterPro" id="IPR047971">
    <property type="entry name" value="ExeM-like"/>
</dbReference>
<dbReference type="InterPro" id="IPR036691">
    <property type="entry name" value="Endo/exonu/phosph_ase_sf"/>
</dbReference>
<dbReference type="NCBIfam" id="NF033681">
    <property type="entry name" value="ExeM_NucH_DNase"/>
    <property type="match status" value="1"/>
</dbReference>
<protein>
    <submittedName>
        <fullName evidence="3">ExeM/NucH family extracellular endonuclease</fullName>
    </submittedName>
</protein>
<dbReference type="CDD" id="cd04486">
    <property type="entry name" value="YhcR_OBF_like"/>
    <property type="match status" value="1"/>
</dbReference>
<dbReference type="CDD" id="cd10283">
    <property type="entry name" value="MnuA_DNase1-like"/>
    <property type="match status" value="1"/>
</dbReference>
<evidence type="ECO:0000313" key="3">
    <source>
        <dbReference type="EMBL" id="NWN92040.1"/>
    </source>
</evidence>
<organism evidence="3 4">
    <name type="scientific">Marinobacter adhaerens</name>
    <dbReference type="NCBI Taxonomy" id="1033846"/>
    <lineage>
        <taxon>Bacteria</taxon>
        <taxon>Pseudomonadati</taxon>
        <taxon>Pseudomonadota</taxon>
        <taxon>Gammaproteobacteria</taxon>
        <taxon>Pseudomonadales</taxon>
        <taxon>Marinobacteraceae</taxon>
        <taxon>Marinobacter</taxon>
    </lineage>
</organism>
<dbReference type="InterPro" id="IPR005135">
    <property type="entry name" value="Endo/exonuclease/phosphatase"/>
</dbReference>
<dbReference type="AlphaFoldDB" id="A0A851HTI6"/>
<keyword evidence="3" id="KW-0540">Nuclease</keyword>
<keyword evidence="4" id="KW-1185">Reference proteome</keyword>
<gene>
    <name evidence="3" type="ORF">HLV39_11105</name>
</gene>
<sequence>MVGQQVTVEGVLTLDSRMDGGFSGFYLQQADGETDNNPDTSEAVFVYTRKSAGAPGDRLRLTGTVKEFHGLTELTDIRALTACGSAPVPKARELKQLHPDALEALENMRVRTTRPLTVISSWNLARYGELTLAPGDQVIPTEYLEPGPQARQTAKQNRQHRIRLDDARSVRQPDPIPWPPGGLTGSSTVRNGDTVHGISGILDYRFGAWRLQPDEPPVFKTANPRVPAPSRPEGPHVRIMTMNLENYFNGDGRGNGFPTPRGAPTPGLFRIQSQKLTAALRRPDPDIIAVTELENDGYDDTSAIAQLTAAMGPEWEFVATPGADGNDKIRTALLYRQDRVDVEGAPRRLSSGPFRKQGRPPLAQTFRPKNRGLAIRVVVPHLKSKSCRNANAANRDRNDGQGCYAQRRSKSARALVSWLEQQPEADGFAGTLITGDFNSYFREAPLQPLKRAGFTSMVHHFHPCKAHTCNHHTFRYKGLKGSLDYAFASASLVSRVIGARTWAINADEPPALGYKANLPGIQTSPWRASDHDPVITDIQL</sequence>
<evidence type="ECO:0000256" key="1">
    <source>
        <dbReference type="SAM" id="MobiDB-lite"/>
    </source>
</evidence>
<feature type="region of interest" description="Disordered" evidence="1">
    <location>
        <begin position="346"/>
        <end position="365"/>
    </location>
</feature>
<proteinExistence type="predicted"/>
<dbReference type="PANTHER" id="PTHR42834">
    <property type="entry name" value="ENDONUCLEASE/EXONUCLEASE/PHOSPHATASE FAMILY PROTEIN (AFU_ORTHOLOGUE AFUA_3G09210)"/>
    <property type="match status" value="1"/>
</dbReference>
<keyword evidence="3" id="KW-0255">Endonuclease</keyword>
<keyword evidence="3" id="KW-0378">Hydrolase</keyword>
<dbReference type="GO" id="GO:0004519">
    <property type="term" value="F:endonuclease activity"/>
    <property type="evidence" value="ECO:0007669"/>
    <property type="project" value="UniProtKB-KW"/>
</dbReference>
<dbReference type="SUPFAM" id="SSF56219">
    <property type="entry name" value="DNase I-like"/>
    <property type="match status" value="1"/>
</dbReference>
<dbReference type="Pfam" id="PF03372">
    <property type="entry name" value="Exo_endo_phos"/>
    <property type="match status" value="1"/>
</dbReference>
<evidence type="ECO:0000259" key="2">
    <source>
        <dbReference type="Pfam" id="PF03372"/>
    </source>
</evidence>
<feature type="domain" description="Endonuclease/exonuclease/phosphatase" evidence="2">
    <location>
        <begin position="270"/>
        <end position="531"/>
    </location>
</feature>
<dbReference type="PANTHER" id="PTHR42834:SF1">
    <property type="entry name" value="ENDONUCLEASE_EXONUCLEASE_PHOSPHATASE FAMILY PROTEIN (AFU_ORTHOLOGUE AFUA_3G09210)"/>
    <property type="match status" value="1"/>
</dbReference>
<feature type="region of interest" description="Disordered" evidence="1">
    <location>
        <begin position="170"/>
        <end position="189"/>
    </location>
</feature>
<dbReference type="EMBL" id="JABEVQ010000005">
    <property type="protein sequence ID" value="NWN92040.1"/>
    <property type="molecule type" value="Genomic_DNA"/>
</dbReference>
<dbReference type="Gene3D" id="3.60.10.10">
    <property type="entry name" value="Endonuclease/exonuclease/phosphatase"/>
    <property type="match status" value="1"/>
</dbReference>